<keyword evidence="1" id="KW-0812">Transmembrane</keyword>
<evidence type="ECO:0000313" key="2">
    <source>
        <dbReference type="EMBL" id="MBB6392648.1"/>
    </source>
</evidence>
<dbReference type="Proteomes" id="UP000537775">
    <property type="component" value="Unassembled WGS sequence"/>
</dbReference>
<proteinExistence type="predicted"/>
<name>A0A7X0FS10_9MICO</name>
<accession>A0A7X0FS10</accession>
<comment type="caution">
    <text evidence="2">The sequence shown here is derived from an EMBL/GenBank/DDBJ whole genome shotgun (WGS) entry which is preliminary data.</text>
</comment>
<evidence type="ECO:0000313" key="3">
    <source>
        <dbReference type="Proteomes" id="UP000537775"/>
    </source>
</evidence>
<keyword evidence="3" id="KW-1185">Reference proteome</keyword>
<keyword evidence="1" id="KW-0472">Membrane</keyword>
<keyword evidence="1" id="KW-1133">Transmembrane helix</keyword>
<dbReference type="EMBL" id="JACHML010000001">
    <property type="protein sequence ID" value="MBB6392648.1"/>
    <property type="molecule type" value="Genomic_DNA"/>
</dbReference>
<dbReference type="AlphaFoldDB" id="A0A7X0FS10"/>
<dbReference type="RefSeq" id="WP_184751694.1">
    <property type="nucleotide sequence ID" value="NZ_BAAAJR010000001.1"/>
</dbReference>
<sequence length="176" mass="17825">MPEILHAWALAPAAIGTCCLAADRGRVRVPELLASILMLVAMLDAALAHAVSNVVWATLLIGSAIALAALRSPRRRRTRAAVAAASAEVGMLVHTTVGMVAMAALQLSMLHSGTAAGAGHVHGAGRGLLDGLLIVGAIAYGVFSAVLAARAHTRLDRAQDVAMGASVCLMAAGLIL</sequence>
<protein>
    <submittedName>
        <fullName evidence="2">Uncharacterized protein</fullName>
    </submittedName>
</protein>
<feature type="transmembrane region" description="Helical" evidence="1">
    <location>
        <begin position="45"/>
        <end position="70"/>
    </location>
</feature>
<feature type="transmembrane region" description="Helical" evidence="1">
    <location>
        <begin position="82"/>
        <end position="107"/>
    </location>
</feature>
<evidence type="ECO:0000256" key="1">
    <source>
        <dbReference type="SAM" id="Phobius"/>
    </source>
</evidence>
<reference evidence="2 3" key="1">
    <citation type="submission" date="2020-08" db="EMBL/GenBank/DDBJ databases">
        <title>Sequencing the genomes of 1000 actinobacteria strains.</title>
        <authorList>
            <person name="Klenk H.-P."/>
        </authorList>
    </citation>
    <scope>NUCLEOTIDE SEQUENCE [LARGE SCALE GENOMIC DNA]</scope>
    <source>
        <strain evidence="2 3">DSM 12511</strain>
    </source>
</reference>
<organism evidence="2 3">
    <name type="scientific">Microbacterium thalassium</name>
    <dbReference type="NCBI Taxonomy" id="362649"/>
    <lineage>
        <taxon>Bacteria</taxon>
        <taxon>Bacillati</taxon>
        <taxon>Actinomycetota</taxon>
        <taxon>Actinomycetes</taxon>
        <taxon>Micrococcales</taxon>
        <taxon>Microbacteriaceae</taxon>
        <taxon>Microbacterium</taxon>
    </lineage>
</organism>
<gene>
    <name evidence="2" type="ORF">HD594_002961</name>
</gene>
<feature type="transmembrane region" description="Helical" evidence="1">
    <location>
        <begin position="127"/>
        <end position="149"/>
    </location>
</feature>